<keyword evidence="3" id="KW-1185">Reference proteome</keyword>
<feature type="transmembrane region" description="Helical" evidence="1">
    <location>
        <begin position="353"/>
        <end position="370"/>
    </location>
</feature>
<keyword evidence="1" id="KW-0812">Transmembrane</keyword>
<organism evidence="2 3">
    <name type="scientific">Flavihumibacter fluminis</name>
    <dbReference type="NCBI Taxonomy" id="2909236"/>
    <lineage>
        <taxon>Bacteria</taxon>
        <taxon>Pseudomonadati</taxon>
        <taxon>Bacteroidota</taxon>
        <taxon>Chitinophagia</taxon>
        <taxon>Chitinophagales</taxon>
        <taxon>Chitinophagaceae</taxon>
        <taxon>Flavihumibacter</taxon>
    </lineage>
</organism>
<dbReference type="EMBL" id="JAKEVY010000002">
    <property type="protein sequence ID" value="MCF1714965.1"/>
    <property type="molecule type" value="Genomic_DNA"/>
</dbReference>
<protein>
    <recommendedName>
        <fullName evidence="4">O-antigen ligase-like membrane protein</fullName>
    </recommendedName>
</protein>
<keyword evidence="1" id="KW-0472">Membrane</keyword>
<evidence type="ECO:0008006" key="4">
    <source>
        <dbReference type="Google" id="ProtNLM"/>
    </source>
</evidence>
<evidence type="ECO:0000313" key="2">
    <source>
        <dbReference type="EMBL" id="MCF1714965.1"/>
    </source>
</evidence>
<feature type="transmembrane region" description="Helical" evidence="1">
    <location>
        <begin position="327"/>
        <end position="346"/>
    </location>
</feature>
<name>A0ABS9BH96_9BACT</name>
<feature type="transmembrane region" description="Helical" evidence="1">
    <location>
        <begin position="202"/>
        <end position="221"/>
    </location>
</feature>
<proteinExistence type="predicted"/>
<gene>
    <name evidence="2" type="ORF">L0U88_10040</name>
</gene>
<feature type="transmembrane region" description="Helical" evidence="1">
    <location>
        <begin position="376"/>
        <end position="392"/>
    </location>
</feature>
<feature type="transmembrane region" description="Helical" evidence="1">
    <location>
        <begin position="228"/>
        <end position="245"/>
    </location>
</feature>
<feature type="transmembrane region" description="Helical" evidence="1">
    <location>
        <begin position="71"/>
        <end position="92"/>
    </location>
</feature>
<evidence type="ECO:0000313" key="3">
    <source>
        <dbReference type="Proteomes" id="UP001200145"/>
    </source>
</evidence>
<comment type="caution">
    <text evidence="2">The sequence shown here is derived from an EMBL/GenBank/DDBJ whole genome shotgun (WGS) entry which is preliminary data.</text>
</comment>
<evidence type="ECO:0000256" key="1">
    <source>
        <dbReference type="SAM" id="Phobius"/>
    </source>
</evidence>
<reference evidence="2 3" key="1">
    <citation type="submission" date="2022-01" db="EMBL/GenBank/DDBJ databases">
        <title>Flavihumibacter sp. nov., isolated from sediment of a river.</title>
        <authorList>
            <person name="Liu H."/>
        </authorList>
    </citation>
    <scope>NUCLEOTIDE SEQUENCE [LARGE SCALE GENOMIC DNA]</scope>
    <source>
        <strain evidence="2 3">RY-1</strain>
    </source>
</reference>
<keyword evidence="1" id="KW-1133">Transmembrane helix</keyword>
<feature type="transmembrane region" description="Helical" evidence="1">
    <location>
        <begin position="40"/>
        <end position="59"/>
    </location>
</feature>
<feature type="transmembrane region" description="Helical" evidence="1">
    <location>
        <begin position="104"/>
        <end position="122"/>
    </location>
</feature>
<accession>A0ABS9BH96</accession>
<feature type="transmembrane region" description="Helical" evidence="1">
    <location>
        <begin position="15"/>
        <end position="34"/>
    </location>
</feature>
<feature type="transmembrane region" description="Helical" evidence="1">
    <location>
        <begin position="129"/>
        <end position="149"/>
    </location>
</feature>
<dbReference type="Proteomes" id="UP001200145">
    <property type="component" value="Unassembled WGS sequence"/>
</dbReference>
<sequence>MNLPAAVQNYKIREIHLYSGITISSFLYACFIVSNQFYYRVGSILFAAIFLLTLGLFILERRKTFFKPNGVQARIWFFLFTFLTIIPLAYSIHGNLKDLLTLSFHPYAFLAFFISIMALTVHPGTQKELLGFARIVNTLLPFAIIADLVILKQPAGINELHFFLFVELLLFEQLKTGRKLYISILTLVLIVIQILFDNRMVAIRLLVVSFGLLTFLLIPFLKNRVLRFTVLSGSIVFIYLLSFHFEGTFQFFTTYLEKLSIDTTDTRTFLYTEFFDDFKGLQWLGGKGYMGSYFSQWFYEWQGDDGDHFQRFSIEIGALEILLKGGLFLLIPFYALMIGCLYLGFVQAPVRSMAFRFAFFLLVQFIITGIENRPAFTINYLLIWLSMGIILVETRYKPKQQEHVGHL</sequence>
<dbReference type="RefSeq" id="WP_234865916.1">
    <property type="nucleotide sequence ID" value="NZ_JAKEVY010000002.1"/>
</dbReference>
<feature type="transmembrane region" description="Helical" evidence="1">
    <location>
        <begin position="180"/>
        <end position="196"/>
    </location>
</feature>